<proteinExistence type="predicted"/>
<keyword evidence="3" id="KW-1185">Reference proteome</keyword>
<protein>
    <submittedName>
        <fullName evidence="2">Uncharacterized protein</fullName>
    </submittedName>
</protein>
<dbReference type="OrthoDB" id="413122at2759"/>
<dbReference type="EMBL" id="RJVU01002251">
    <property type="protein sequence ID" value="ROL55120.1"/>
    <property type="molecule type" value="Genomic_DNA"/>
</dbReference>
<evidence type="ECO:0000256" key="1">
    <source>
        <dbReference type="SAM" id="MobiDB-lite"/>
    </source>
</evidence>
<feature type="region of interest" description="Disordered" evidence="1">
    <location>
        <begin position="280"/>
        <end position="328"/>
    </location>
</feature>
<evidence type="ECO:0000313" key="3">
    <source>
        <dbReference type="Proteomes" id="UP000281406"/>
    </source>
</evidence>
<accession>A0A3N0Z9K6</accession>
<sequence>MSSVLLAFNKESILMYLQRAHRIISNTENNGDRQFTVLHLCASHIIKAVSQAFSRKTDNKALKEYATYCFALLLNSTHLEEATAVFEDMCVLLTSPEETDVVNAAKASLDRRILKTSVKIGESETMPEATETPQPATSVCGKSPFTALFSAVLERAKSLNFSCSTGKKNTFFCPELIDILMNSYMSIFPLWSGVLLGDLSRFSEVSTATVSQQSKTRETNCHVEEWFWIVKHSILQTKKFLRPADFIHKMYGSLQGRYREHIINNSLILPCRDPQPKENFFSQKEDWAKKTSRKHKKRKTKYFDPPYVLPQPSQPSSPESKGISSKTSQMETTILIPDTPIDLSTTSKYVPKYITEPNKTEQTSEDIADEVIECYFQTLLNKMGKDSSIYLLNHFTAQVIMTRDRDAVCRQSLRKYLHASSSQVFLIDPQGTDEEKDSKQAAIRFW</sequence>
<reference evidence="2 3" key="1">
    <citation type="submission" date="2018-10" db="EMBL/GenBank/DDBJ databases">
        <title>Genome assembly for a Yunnan-Guizhou Plateau 3E fish, Anabarilius grahami (Regan), and its evolutionary and genetic applications.</title>
        <authorList>
            <person name="Jiang W."/>
        </authorList>
    </citation>
    <scope>NUCLEOTIDE SEQUENCE [LARGE SCALE GENOMIC DNA]</scope>
    <source>
        <strain evidence="2">AG-KIZ</strain>
        <tissue evidence="2">Muscle</tissue>
    </source>
</reference>
<dbReference type="Proteomes" id="UP000281406">
    <property type="component" value="Unassembled WGS sequence"/>
</dbReference>
<organism evidence="2 3">
    <name type="scientific">Anabarilius grahami</name>
    <name type="common">Kanglang fish</name>
    <name type="synonym">Barilius grahami</name>
    <dbReference type="NCBI Taxonomy" id="495550"/>
    <lineage>
        <taxon>Eukaryota</taxon>
        <taxon>Metazoa</taxon>
        <taxon>Chordata</taxon>
        <taxon>Craniata</taxon>
        <taxon>Vertebrata</taxon>
        <taxon>Euteleostomi</taxon>
        <taxon>Actinopterygii</taxon>
        <taxon>Neopterygii</taxon>
        <taxon>Teleostei</taxon>
        <taxon>Ostariophysi</taxon>
        <taxon>Cypriniformes</taxon>
        <taxon>Xenocyprididae</taxon>
        <taxon>Xenocypridinae</taxon>
        <taxon>Xenocypridinae incertae sedis</taxon>
        <taxon>Anabarilius</taxon>
    </lineage>
</organism>
<dbReference type="AlphaFoldDB" id="A0A3N0Z9K6"/>
<feature type="compositionally biased region" description="Basic residues" evidence="1">
    <location>
        <begin position="290"/>
        <end position="300"/>
    </location>
</feature>
<comment type="caution">
    <text evidence="2">The sequence shown here is derived from an EMBL/GenBank/DDBJ whole genome shotgun (WGS) entry which is preliminary data.</text>
</comment>
<gene>
    <name evidence="2" type="ORF">DPX16_15215</name>
</gene>
<evidence type="ECO:0000313" key="2">
    <source>
        <dbReference type="EMBL" id="ROL55120.1"/>
    </source>
</evidence>
<name>A0A3N0Z9K6_ANAGA</name>